<sequence>MFLYPIFAFSENIKIVSNVPVKVDDLLRKVGPFYLGVAPLREIQITRKLFRLEITYYEEPVINIQFKDGIFALTKTGFLIEKGNLNLPLTFANFSSSSYNKLMGSLIIYCKDNNLLNIIKSLEIFGGDVAFVDKNGILVIIGKGDYELKMNEYIKALEILSKRVKHIKSIDLRFNLQAVIAWRENG</sequence>
<evidence type="ECO:0000313" key="2">
    <source>
        <dbReference type="Proteomes" id="UP000004793"/>
    </source>
</evidence>
<evidence type="ECO:0008006" key="3">
    <source>
        <dbReference type="Google" id="ProtNLM"/>
    </source>
</evidence>
<proteinExistence type="predicted"/>
<protein>
    <recommendedName>
        <fullName evidence="3">POTRA domain-containing protein</fullName>
    </recommendedName>
</protein>
<name>A0A7U6JFB5_CALEA</name>
<reference evidence="1 2" key="1">
    <citation type="submission" date="2011-01" db="EMBL/GenBank/DDBJ databases">
        <title>Whole genome sequence of Caldisericum exile AZM16c01.</title>
        <authorList>
            <person name="Narita-Yamada S."/>
            <person name="Kawakoshi A."/>
            <person name="Nakamura S."/>
            <person name="Sasagawa M."/>
            <person name="Fukada J."/>
            <person name="Sekine M."/>
            <person name="Kato Y."/>
            <person name="Fukai R."/>
            <person name="Sasaki K."/>
            <person name="Hanamaki A."/>
            <person name="Narita H."/>
            <person name="Konno Y."/>
            <person name="Mori K."/>
            <person name="Yamazaki S."/>
            <person name="Suzuki K."/>
            <person name="Fujita N."/>
        </authorList>
    </citation>
    <scope>NUCLEOTIDE SEQUENCE [LARGE SCALE GENOMIC DNA]</scope>
    <source>
        <strain evidence="2">DSM 21853 / NBRC 104410 / AZM16c01</strain>
    </source>
</reference>
<evidence type="ECO:0000313" key="1">
    <source>
        <dbReference type="EMBL" id="BAL81303.1"/>
    </source>
</evidence>
<dbReference type="KEGG" id="cex:CSE_11770"/>
<accession>A0A7U6JFB5</accession>
<dbReference type="Proteomes" id="UP000004793">
    <property type="component" value="Chromosome"/>
</dbReference>
<organism evidence="1 2">
    <name type="scientific">Caldisericum exile (strain DSM 21853 / NBRC 104410 / AZM16c01)</name>
    <dbReference type="NCBI Taxonomy" id="511051"/>
    <lineage>
        <taxon>Bacteria</taxon>
        <taxon>Pseudomonadati</taxon>
        <taxon>Caldisericota/Cryosericota group</taxon>
        <taxon>Caldisericota</taxon>
        <taxon>Caldisericia</taxon>
        <taxon>Caldisericales</taxon>
        <taxon>Caldisericaceae</taxon>
        <taxon>Caldisericum</taxon>
    </lineage>
</organism>
<dbReference type="EMBL" id="AP012051">
    <property type="protein sequence ID" value="BAL81303.1"/>
    <property type="molecule type" value="Genomic_DNA"/>
</dbReference>
<dbReference type="AlphaFoldDB" id="A0A7U6JFB5"/>
<gene>
    <name evidence="1" type="ordered locus">CSE_11770</name>
</gene>
<keyword evidence="2" id="KW-1185">Reference proteome</keyword>